<dbReference type="Pfam" id="PF07661">
    <property type="entry name" value="MORN_2"/>
    <property type="match status" value="3"/>
</dbReference>
<organism evidence="2 3">
    <name type="scientific">Paenimyroides ummariense</name>
    <dbReference type="NCBI Taxonomy" id="913024"/>
    <lineage>
        <taxon>Bacteria</taxon>
        <taxon>Pseudomonadati</taxon>
        <taxon>Bacteroidota</taxon>
        <taxon>Flavobacteriia</taxon>
        <taxon>Flavobacteriales</taxon>
        <taxon>Flavobacteriaceae</taxon>
        <taxon>Paenimyroides</taxon>
    </lineage>
</organism>
<dbReference type="PANTHER" id="PTHR33706">
    <property type="entry name" value="MORN VARIANT REPEAT PROTEIN"/>
    <property type="match status" value="1"/>
</dbReference>
<dbReference type="STRING" id="913024.SAMN05421741_106109"/>
<name>A0A1I4ZKH2_9FLAO</name>
<dbReference type="EMBL" id="FOVI01000006">
    <property type="protein sequence ID" value="SFN50755.1"/>
    <property type="molecule type" value="Genomic_DNA"/>
</dbReference>
<keyword evidence="1" id="KW-0732">Signal</keyword>
<accession>A0A1I4ZKH2</accession>
<dbReference type="Proteomes" id="UP000199036">
    <property type="component" value="Unassembled WGS sequence"/>
</dbReference>
<dbReference type="RefSeq" id="WP_091520904.1">
    <property type="nucleotide sequence ID" value="NZ_FOVI01000006.1"/>
</dbReference>
<evidence type="ECO:0000313" key="3">
    <source>
        <dbReference type="Proteomes" id="UP000199036"/>
    </source>
</evidence>
<evidence type="ECO:0000256" key="1">
    <source>
        <dbReference type="SAM" id="SignalP"/>
    </source>
</evidence>
<proteinExistence type="predicted"/>
<evidence type="ECO:0000313" key="2">
    <source>
        <dbReference type="EMBL" id="SFN50755.1"/>
    </source>
</evidence>
<reference evidence="3" key="1">
    <citation type="submission" date="2016-10" db="EMBL/GenBank/DDBJ databases">
        <authorList>
            <person name="Varghese N."/>
            <person name="Submissions S."/>
        </authorList>
    </citation>
    <scope>NUCLEOTIDE SEQUENCE [LARGE SCALE GENOMIC DNA]</scope>
    <source>
        <strain evidence="3">DS-12</strain>
    </source>
</reference>
<dbReference type="OrthoDB" id="1524045at2"/>
<keyword evidence="3" id="KW-1185">Reference proteome</keyword>
<dbReference type="AlphaFoldDB" id="A0A1I4ZKH2"/>
<feature type="chain" id="PRO_5011659147" evidence="1">
    <location>
        <begin position="20"/>
        <end position="337"/>
    </location>
</feature>
<feature type="signal peptide" evidence="1">
    <location>
        <begin position="1"/>
        <end position="19"/>
    </location>
</feature>
<dbReference type="SUPFAM" id="SSF82185">
    <property type="entry name" value="Histone H3 K4-specific methyltransferase SET7/9 N-terminal domain"/>
    <property type="match status" value="1"/>
</dbReference>
<gene>
    <name evidence="2" type="ORF">SAMN05421741_106109</name>
</gene>
<dbReference type="Gene3D" id="3.90.930.1">
    <property type="match status" value="1"/>
</dbReference>
<protein>
    <submittedName>
        <fullName evidence="2">MORN repeat variant</fullName>
    </submittedName>
</protein>
<dbReference type="InterPro" id="IPR011652">
    <property type="entry name" value="MORN_2"/>
</dbReference>
<dbReference type="PANTHER" id="PTHR33706:SF1">
    <property type="entry name" value="TPR REPEAT PROTEIN"/>
    <property type="match status" value="1"/>
</dbReference>
<sequence length="337" mass="38865">MKKLLILTVILFTSIFALGQNQTEAIKIAPETNNEKTGNTYITYKNGKIKESGKYDQNGKQTGEWKFYTQSGDLESIGQYANGEKHGEWNDYYSNGKLLRTGNYQNGKQIGEWKTYHVNGQLASVVKYTNGKQIGKTELYNLQGKNTTQKALDNEIKYLMKVEFKKFYTSLQQKNFDQAVNFVSEDYLEATRFSKEQMKNMLQSNFDNWEILPDLKVVLKEIETTKPKKIIKQGNKTFGVLEAIMNFEMTVTGNYSKKEIASTVGLIETIGKDRYKMGEMLQKEGVTVIYIKDKRLVAAIYDYSTQKVRFAMAEMGLKYSFQQFLPKEIIEEMKNQL</sequence>